<accession>A0A8S2W505</accession>
<evidence type="ECO:0000313" key="3">
    <source>
        <dbReference type="EMBL" id="CAF4722981.1"/>
    </source>
</evidence>
<feature type="domain" description="Mixed lineage kinase" evidence="1">
    <location>
        <begin position="7"/>
        <end position="68"/>
    </location>
</feature>
<dbReference type="AlphaFoldDB" id="A0A8S2W505"/>
<feature type="non-terminal residue" evidence="2">
    <location>
        <position position="70"/>
    </location>
</feature>
<organism evidence="2 4">
    <name type="scientific">Rotaria magnacalcarata</name>
    <dbReference type="NCBI Taxonomy" id="392030"/>
    <lineage>
        <taxon>Eukaryota</taxon>
        <taxon>Metazoa</taxon>
        <taxon>Spiralia</taxon>
        <taxon>Gnathifera</taxon>
        <taxon>Rotifera</taxon>
        <taxon>Eurotatoria</taxon>
        <taxon>Bdelloidea</taxon>
        <taxon>Philodinida</taxon>
        <taxon>Philodinidae</taxon>
        <taxon>Rotaria</taxon>
    </lineage>
</organism>
<dbReference type="GO" id="GO:0007166">
    <property type="term" value="P:cell surface receptor signaling pathway"/>
    <property type="evidence" value="ECO:0007669"/>
    <property type="project" value="InterPro"/>
</dbReference>
<evidence type="ECO:0000259" key="1">
    <source>
        <dbReference type="Pfam" id="PF22215"/>
    </source>
</evidence>
<dbReference type="InterPro" id="IPR036537">
    <property type="entry name" value="Adaptor_Cbl_N_dom_sf"/>
</dbReference>
<dbReference type="Proteomes" id="UP000681720">
    <property type="component" value="Unassembled WGS sequence"/>
</dbReference>
<evidence type="ECO:0000313" key="2">
    <source>
        <dbReference type="EMBL" id="CAF4406998.1"/>
    </source>
</evidence>
<dbReference type="Pfam" id="PF22215">
    <property type="entry name" value="MLKL_N"/>
    <property type="match status" value="1"/>
</dbReference>
<dbReference type="Gene3D" id="1.20.930.20">
    <property type="entry name" value="Adaptor protein Cbl, N-terminal domain"/>
    <property type="match status" value="1"/>
</dbReference>
<dbReference type="EMBL" id="CAJOBH010057033">
    <property type="protein sequence ID" value="CAF4406998.1"/>
    <property type="molecule type" value="Genomic_DNA"/>
</dbReference>
<protein>
    <recommendedName>
        <fullName evidence="1">Mixed lineage kinase domain-containing protein</fullName>
    </recommendedName>
</protein>
<dbReference type="InterPro" id="IPR054000">
    <property type="entry name" value="MLKL_N"/>
</dbReference>
<reference evidence="2" key="1">
    <citation type="submission" date="2021-02" db="EMBL/GenBank/DDBJ databases">
        <authorList>
            <person name="Nowell W R."/>
        </authorList>
    </citation>
    <scope>NUCLEOTIDE SEQUENCE</scope>
</reference>
<sequence>MTSLPTNRIVDLRNEIHKNLPQVHANKVQCERLCQRIDQLIEPIERLEHATSLIVREETRPILDRLLQCV</sequence>
<gene>
    <name evidence="2" type="ORF">BYL167_LOCUS31810</name>
    <name evidence="3" type="ORF">GIL414_LOCUS43933</name>
</gene>
<name>A0A8S2W505_9BILA</name>
<dbReference type="Proteomes" id="UP000681967">
    <property type="component" value="Unassembled WGS sequence"/>
</dbReference>
<dbReference type="EMBL" id="CAJOBJ010131365">
    <property type="protein sequence ID" value="CAF4722981.1"/>
    <property type="molecule type" value="Genomic_DNA"/>
</dbReference>
<proteinExistence type="predicted"/>
<feature type="non-terminal residue" evidence="2">
    <location>
        <position position="1"/>
    </location>
</feature>
<evidence type="ECO:0000313" key="4">
    <source>
        <dbReference type="Proteomes" id="UP000681967"/>
    </source>
</evidence>
<comment type="caution">
    <text evidence="2">The sequence shown here is derived from an EMBL/GenBank/DDBJ whole genome shotgun (WGS) entry which is preliminary data.</text>
</comment>